<comment type="caution">
    <text evidence="4">The sequence shown here is derived from an EMBL/GenBank/DDBJ whole genome shotgun (WGS) entry which is preliminary data.</text>
</comment>
<dbReference type="NCBIfam" id="TIGR00756">
    <property type="entry name" value="PPR"/>
    <property type="match status" value="1"/>
</dbReference>
<gene>
    <name evidence="4" type="ORF">Ahy_B10g101222</name>
</gene>
<dbReference type="PANTHER" id="PTHR45717:SF4">
    <property type="entry name" value="OS04G0450200 PROTEIN"/>
    <property type="match status" value="1"/>
</dbReference>
<evidence type="ECO:0000256" key="1">
    <source>
        <dbReference type="ARBA" id="ARBA00007626"/>
    </source>
</evidence>
<dbReference type="OrthoDB" id="185373at2759"/>
<dbReference type="STRING" id="3818.A0A444WZ00"/>
<keyword evidence="2" id="KW-0677">Repeat</keyword>
<dbReference type="Gene3D" id="1.25.40.10">
    <property type="entry name" value="Tetratricopeptide repeat domain"/>
    <property type="match status" value="1"/>
</dbReference>
<dbReference type="GO" id="GO:0003729">
    <property type="term" value="F:mRNA binding"/>
    <property type="evidence" value="ECO:0007669"/>
    <property type="project" value="UniProtKB-ARBA"/>
</dbReference>
<dbReference type="PROSITE" id="PS51375">
    <property type="entry name" value="PPR"/>
    <property type="match status" value="2"/>
</dbReference>
<dbReference type="EMBL" id="SDMP01000020">
    <property type="protein sequence ID" value="RYQ82641.1"/>
    <property type="molecule type" value="Genomic_DNA"/>
</dbReference>
<evidence type="ECO:0000256" key="2">
    <source>
        <dbReference type="ARBA" id="ARBA00022737"/>
    </source>
</evidence>
<feature type="repeat" description="PPR" evidence="3">
    <location>
        <begin position="159"/>
        <end position="193"/>
    </location>
</feature>
<reference evidence="4 5" key="1">
    <citation type="submission" date="2019-01" db="EMBL/GenBank/DDBJ databases">
        <title>Sequencing of cultivated peanut Arachis hypogaea provides insights into genome evolution and oil improvement.</title>
        <authorList>
            <person name="Chen X."/>
        </authorList>
    </citation>
    <scope>NUCLEOTIDE SEQUENCE [LARGE SCALE GENOMIC DNA]</scope>
    <source>
        <strain evidence="5">cv. Fuhuasheng</strain>
        <tissue evidence="4">Leaves</tissue>
    </source>
</reference>
<accession>A0A444WZ00</accession>
<dbReference type="AlphaFoldDB" id="A0A444WZ00"/>
<dbReference type="GO" id="GO:0005739">
    <property type="term" value="C:mitochondrion"/>
    <property type="evidence" value="ECO:0007669"/>
    <property type="project" value="TreeGrafter"/>
</dbReference>
<dbReference type="InterPro" id="IPR011990">
    <property type="entry name" value="TPR-like_helical_dom_sf"/>
</dbReference>
<name>A0A444WZ00_ARAHY</name>
<organism evidence="4 5">
    <name type="scientific">Arachis hypogaea</name>
    <name type="common">Peanut</name>
    <dbReference type="NCBI Taxonomy" id="3818"/>
    <lineage>
        <taxon>Eukaryota</taxon>
        <taxon>Viridiplantae</taxon>
        <taxon>Streptophyta</taxon>
        <taxon>Embryophyta</taxon>
        <taxon>Tracheophyta</taxon>
        <taxon>Spermatophyta</taxon>
        <taxon>Magnoliopsida</taxon>
        <taxon>eudicotyledons</taxon>
        <taxon>Gunneridae</taxon>
        <taxon>Pentapetalae</taxon>
        <taxon>rosids</taxon>
        <taxon>fabids</taxon>
        <taxon>Fabales</taxon>
        <taxon>Fabaceae</taxon>
        <taxon>Papilionoideae</taxon>
        <taxon>50 kb inversion clade</taxon>
        <taxon>dalbergioids sensu lato</taxon>
        <taxon>Dalbergieae</taxon>
        <taxon>Pterocarpus clade</taxon>
        <taxon>Arachis</taxon>
    </lineage>
</organism>
<dbReference type="Proteomes" id="UP000289738">
    <property type="component" value="Chromosome B10"/>
</dbReference>
<dbReference type="InterPro" id="IPR002885">
    <property type="entry name" value="PPR_rpt"/>
</dbReference>
<dbReference type="PANTHER" id="PTHR45717">
    <property type="entry name" value="OS12G0527900 PROTEIN"/>
    <property type="match status" value="1"/>
</dbReference>
<evidence type="ECO:0000313" key="5">
    <source>
        <dbReference type="Proteomes" id="UP000289738"/>
    </source>
</evidence>
<protein>
    <recommendedName>
        <fullName evidence="6">Pentatricopeptide repeat-containing protein</fullName>
    </recommendedName>
</protein>
<proteinExistence type="inferred from homology"/>
<dbReference type="FunFam" id="1.25.40.10:FF:001248">
    <property type="entry name" value="Pentatricopeptide repeat-containing protein At5g09450, mitochondrial"/>
    <property type="match status" value="1"/>
</dbReference>
<dbReference type="Pfam" id="PF13812">
    <property type="entry name" value="PPR_3"/>
    <property type="match status" value="1"/>
</dbReference>
<feature type="repeat" description="PPR" evidence="3">
    <location>
        <begin position="194"/>
        <end position="228"/>
    </location>
</feature>
<evidence type="ECO:0008006" key="6">
    <source>
        <dbReference type="Google" id="ProtNLM"/>
    </source>
</evidence>
<keyword evidence="5" id="KW-1185">Reference proteome</keyword>
<dbReference type="Gramene" id="arahy.Tifrunner.gnm2.ann2.Ah20g093100.1">
    <property type="protein sequence ID" value="arahy.Tifrunner.gnm2.ann2.Ah20g093100.1-CDS"/>
    <property type="gene ID" value="arahy.Tifrunner.gnm2.ann2.Ah20g093100"/>
</dbReference>
<sequence>MACRSLFFALRRNSSYIYQPQPCFLKGASNLSRFSSSGAVNSDVAIEEETHSSVAEDGDDLRSRIMRLRLPKRSATNIIQKWVLEGNTITASELRDISKDLRRSQRFKHALEISEWMVAHDEYQLSDSDYAVRIDLMTKVFGIDAAERYFEGLPLAAKTTETYTALLHSYAGAKLIEKAEELYQRIKDSNLSFDALTYNELMTLYVSVGQLEKVPLVVEELKQQKVAPDIFTYNLWISSCAATFNVDEVRRILGEMSHGAGSDESWTRYLNLANIYVKVGHLDNAASNTLVEAEKRISQRQWITYDFLIILYAGLGNKDKIDQIWKSLRMTNQKMISRNYICVVSSYLMLGHTKEVGEVIDQWKQSTASDFDMLACERIMAAFTDIGLGEIANNLNMVLIDKNLNPGNN</sequence>
<comment type="similarity">
    <text evidence="1">Belongs to the PPR family. P subfamily.</text>
</comment>
<dbReference type="SMR" id="A0A444WZ00"/>
<evidence type="ECO:0000256" key="3">
    <source>
        <dbReference type="PROSITE-ProRule" id="PRU00708"/>
    </source>
</evidence>
<evidence type="ECO:0000313" key="4">
    <source>
        <dbReference type="EMBL" id="RYQ82641.1"/>
    </source>
</evidence>